<organism evidence="3 4">
    <name type="scientific">Thermoclostridium stercorarium subsp. thermolacticum DSM 2910</name>
    <dbReference type="NCBI Taxonomy" id="1121336"/>
    <lineage>
        <taxon>Bacteria</taxon>
        <taxon>Bacillati</taxon>
        <taxon>Bacillota</taxon>
        <taxon>Clostridia</taxon>
        <taxon>Eubacteriales</taxon>
        <taxon>Oscillospiraceae</taxon>
        <taxon>Thermoclostridium</taxon>
    </lineage>
</organism>
<protein>
    <submittedName>
        <fullName evidence="3">Methyltransferase type 11</fullName>
    </submittedName>
</protein>
<dbReference type="PANTHER" id="PTHR43861">
    <property type="entry name" value="TRANS-ACONITATE 2-METHYLTRANSFERASE-RELATED"/>
    <property type="match status" value="1"/>
</dbReference>
<dbReference type="Gene3D" id="3.40.50.150">
    <property type="entry name" value="Vaccinia Virus protein VP39"/>
    <property type="match status" value="1"/>
</dbReference>
<dbReference type="CDD" id="cd02440">
    <property type="entry name" value="AdoMet_MTases"/>
    <property type="match status" value="1"/>
</dbReference>
<keyword evidence="3" id="KW-0489">Methyltransferase</keyword>
<dbReference type="AlphaFoldDB" id="A0A1B1YAS7"/>
<proteinExistence type="predicted"/>
<sequence>MYSDFAYVYDLLTKDVDYSKMADYIESLFSEYMAEKPKLLLDLACGTGSLTLELAKRGYDMIGIDASEDMLNCAVEKSGEAQVFPLWVCQDMRNFELYGTVDAILCTLDSLNYITDYGELKLVFSLVRNYLNPGGLFIFDMNTPYKLESILGNNFFYEIGEDIAYIWQNTYDRDTRICSFDLTLFVKESGDLYKRFEEEQQQKAWNFEEVKSALQEAGLKLMGIFDEYTKNPPRENSERCFFVATR</sequence>
<evidence type="ECO:0000313" key="4">
    <source>
        <dbReference type="Proteomes" id="UP000092971"/>
    </source>
</evidence>
<accession>A0A1B1YAS7</accession>
<dbReference type="RefSeq" id="WP_015358086.1">
    <property type="nucleotide sequence ID" value="NZ_CP014672.1"/>
</dbReference>
<dbReference type="GO" id="GO:0032259">
    <property type="term" value="P:methylation"/>
    <property type="evidence" value="ECO:0007669"/>
    <property type="project" value="UniProtKB-KW"/>
</dbReference>
<dbReference type="EMBL" id="CP014672">
    <property type="protein sequence ID" value="ANW97880.1"/>
    <property type="molecule type" value="Genomic_DNA"/>
</dbReference>
<feature type="domain" description="Methyltransferase" evidence="2">
    <location>
        <begin position="41"/>
        <end position="135"/>
    </location>
</feature>
<dbReference type="Gene3D" id="2.20.25.110">
    <property type="entry name" value="S-adenosyl-L-methionine-dependent methyltransferases"/>
    <property type="match status" value="1"/>
</dbReference>
<name>A0A1B1YAS7_THEST</name>
<dbReference type="SUPFAM" id="SSF53335">
    <property type="entry name" value="S-adenosyl-L-methionine-dependent methyltransferases"/>
    <property type="match status" value="1"/>
</dbReference>
<reference evidence="3 4" key="1">
    <citation type="submission" date="2016-02" db="EMBL/GenBank/DDBJ databases">
        <title>Comparison of Clostridium stercorarium subspecies using comparative genomics and transcriptomics.</title>
        <authorList>
            <person name="Schellenberg J."/>
            <person name="Thallinger G."/>
            <person name="Levin D.B."/>
            <person name="Zhang X."/>
            <person name="Alvare G."/>
            <person name="Fristensky B."/>
            <person name="Sparling R."/>
        </authorList>
    </citation>
    <scope>NUCLEOTIDE SEQUENCE [LARGE SCALE GENOMIC DNA]</scope>
    <source>
        <strain evidence="3 4">DSM 2910</strain>
    </source>
</reference>
<dbReference type="InterPro" id="IPR041698">
    <property type="entry name" value="Methyltransf_25"/>
</dbReference>
<dbReference type="GO" id="GO:0008168">
    <property type="term" value="F:methyltransferase activity"/>
    <property type="evidence" value="ECO:0007669"/>
    <property type="project" value="UniProtKB-KW"/>
</dbReference>
<keyword evidence="1 3" id="KW-0808">Transferase</keyword>
<dbReference type="InterPro" id="IPR029063">
    <property type="entry name" value="SAM-dependent_MTases_sf"/>
</dbReference>
<evidence type="ECO:0000313" key="3">
    <source>
        <dbReference type="EMBL" id="ANW97880.1"/>
    </source>
</evidence>
<dbReference type="Pfam" id="PF13649">
    <property type="entry name" value="Methyltransf_25"/>
    <property type="match status" value="1"/>
</dbReference>
<evidence type="ECO:0000259" key="2">
    <source>
        <dbReference type="Pfam" id="PF13649"/>
    </source>
</evidence>
<dbReference type="OrthoDB" id="9811589at2"/>
<evidence type="ECO:0000256" key="1">
    <source>
        <dbReference type="ARBA" id="ARBA00022679"/>
    </source>
</evidence>
<dbReference type="Proteomes" id="UP000092971">
    <property type="component" value="Chromosome"/>
</dbReference>
<gene>
    <name evidence="3" type="ORF">CSTERTH_01920</name>
</gene>